<dbReference type="CDD" id="cd08977">
    <property type="entry name" value="SusD"/>
    <property type="match status" value="1"/>
</dbReference>
<feature type="domain" description="SusD-like N-terminal" evidence="7">
    <location>
        <begin position="21"/>
        <end position="221"/>
    </location>
</feature>
<sequence>MKKIFLAAIAIALFASCSKSFLERSPVDEQTEESFYKTPDQALQALVAVYNELEIGDYDNIHLVSELASDDCFGGGGASDLVWKQWDRFEASSNMNLTLWQKYYTGIYRANILLSKIDNVSWGSDTTLKTQYIAEARFLRAYFYFDVVRMFGHVPLTTKPLTPSELNLAQAEPAAVYAQIAQDLKYAADNLTATPYSSISSSNYGRVNKWAAEAMIGRVFLYYTGYYSQNDLAGVITKAQAVTYLDNLINTGGYGLVSNFANLWQSALTNFVGEDNKETVWSIKFTYKGLGNWSQHNGNRMQVDIAIRNQVLNPYYKGWGAGTVSAGLWNAYDNNDTRRGASIVSIANENLTAYSQGDQTQYTGYFWKKYTPMNSGNAVEMGGDFQIDNYYDDVVIRYADVLLMAAELNLDGNLAKAQDYYNQVRDRAFQSTSYRKTLTADASGKTLIMNERRLELALEGQRYWDLLRQGVDVAKAAIDNASTSDMTVSFPAATKGLFKIPEQEISLSNGVYQQNAGW</sequence>
<keyword evidence="3" id="KW-0732">Signal</keyword>
<organism evidence="8 10">
    <name type="scientific">Chitinophaga sancti</name>
    <dbReference type="NCBI Taxonomy" id="1004"/>
    <lineage>
        <taxon>Bacteria</taxon>
        <taxon>Pseudomonadati</taxon>
        <taxon>Bacteroidota</taxon>
        <taxon>Chitinophagia</taxon>
        <taxon>Chitinophagales</taxon>
        <taxon>Chitinophagaceae</taxon>
        <taxon>Chitinophaga</taxon>
    </lineage>
</organism>
<keyword evidence="5" id="KW-0998">Cell outer membrane</keyword>
<comment type="subcellular location">
    <subcellularLocation>
        <location evidence="1">Cell outer membrane</location>
    </subcellularLocation>
</comment>
<dbReference type="RefSeq" id="WP_072362974.1">
    <property type="nucleotide sequence ID" value="NZ_CP139972.1"/>
</dbReference>
<reference evidence="8 10" key="1">
    <citation type="submission" date="2016-11" db="EMBL/GenBank/DDBJ databases">
        <authorList>
            <person name="Jaros S."/>
            <person name="Januszkiewicz K."/>
            <person name="Wedrychowicz H."/>
        </authorList>
    </citation>
    <scope>NUCLEOTIDE SEQUENCE [LARGE SCALE GENOMIC DNA]</scope>
    <source>
        <strain evidence="8 10">DSM 784</strain>
    </source>
</reference>
<dbReference type="EMBL" id="CP140154">
    <property type="protein sequence ID" value="WQG91721.1"/>
    <property type="molecule type" value="Genomic_DNA"/>
</dbReference>
<dbReference type="STRING" id="1004.SAMN05661012_03971"/>
<evidence type="ECO:0000256" key="4">
    <source>
        <dbReference type="ARBA" id="ARBA00023136"/>
    </source>
</evidence>
<dbReference type="EMBL" id="FPIZ01000013">
    <property type="protein sequence ID" value="SFW73181.1"/>
    <property type="molecule type" value="Genomic_DNA"/>
</dbReference>
<evidence type="ECO:0000256" key="2">
    <source>
        <dbReference type="ARBA" id="ARBA00006275"/>
    </source>
</evidence>
<dbReference type="GO" id="GO:0009279">
    <property type="term" value="C:cell outer membrane"/>
    <property type="evidence" value="ECO:0007669"/>
    <property type="project" value="UniProtKB-SubCell"/>
</dbReference>
<dbReference type="PROSITE" id="PS51257">
    <property type="entry name" value="PROKAR_LIPOPROTEIN"/>
    <property type="match status" value="1"/>
</dbReference>
<name>A0A1K1RMW1_9BACT</name>
<evidence type="ECO:0000313" key="8">
    <source>
        <dbReference type="EMBL" id="SFW73181.1"/>
    </source>
</evidence>
<dbReference type="Pfam" id="PF14322">
    <property type="entry name" value="SusD-like_3"/>
    <property type="match status" value="1"/>
</dbReference>
<dbReference type="SUPFAM" id="SSF48452">
    <property type="entry name" value="TPR-like"/>
    <property type="match status" value="1"/>
</dbReference>
<dbReference type="InterPro" id="IPR012944">
    <property type="entry name" value="SusD_RagB_dom"/>
</dbReference>
<protein>
    <submittedName>
        <fullName evidence="9">RagB/SusD family nutrient uptake outer membrane protein</fullName>
    </submittedName>
    <submittedName>
        <fullName evidence="8">Starch-binding associating with outer membrane</fullName>
    </submittedName>
</protein>
<dbReference type="OrthoDB" id="618454at2"/>
<evidence type="ECO:0000259" key="6">
    <source>
        <dbReference type="Pfam" id="PF07980"/>
    </source>
</evidence>
<evidence type="ECO:0000313" key="11">
    <source>
        <dbReference type="Proteomes" id="UP001326715"/>
    </source>
</evidence>
<dbReference type="InterPro" id="IPR033985">
    <property type="entry name" value="SusD-like_N"/>
</dbReference>
<keyword evidence="4" id="KW-0472">Membrane</keyword>
<dbReference type="Pfam" id="PF07980">
    <property type="entry name" value="SusD_RagB"/>
    <property type="match status" value="1"/>
</dbReference>
<evidence type="ECO:0000256" key="5">
    <source>
        <dbReference type="ARBA" id="ARBA00023237"/>
    </source>
</evidence>
<accession>A0A1K1RMW1</accession>
<feature type="domain" description="RagB/SusD" evidence="6">
    <location>
        <begin position="312"/>
        <end position="518"/>
    </location>
</feature>
<evidence type="ECO:0000256" key="1">
    <source>
        <dbReference type="ARBA" id="ARBA00004442"/>
    </source>
</evidence>
<evidence type="ECO:0000259" key="7">
    <source>
        <dbReference type="Pfam" id="PF14322"/>
    </source>
</evidence>
<keyword evidence="11" id="KW-1185">Reference proteome</keyword>
<gene>
    <name evidence="8" type="ORF">SAMN05661012_03971</name>
    <name evidence="9" type="ORF">SR876_09410</name>
</gene>
<dbReference type="Proteomes" id="UP001326715">
    <property type="component" value="Chromosome"/>
</dbReference>
<dbReference type="InterPro" id="IPR011990">
    <property type="entry name" value="TPR-like_helical_dom_sf"/>
</dbReference>
<evidence type="ECO:0000313" key="10">
    <source>
        <dbReference type="Proteomes" id="UP000183788"/>
    </source>
</evidence>
<dbReference type="AlphaFoldDB" id="A0A1K1RMW1"/>
<evidence type="ECO:0000313" key="9">
    <source>
        <dbReference type="EMBL" id="WQG91721.1"/>
    </source>
</evidence>
<proteinExistence type="inferred from homology"/>
<dbReference type="Proteomes" id="UP000183788">
    <property type="component" value="Unassembled WGS sequence"/>
</dbReference>
<evidence type="ECO:0000256" key="3">
    <source>
        <dbReference type="ARBA" id="ARBA00022729"/>
    </source>
</evidence>
<reference evidence="9 11" key="2">
    <citation type="submission" date="2023-11" db="EMBL/GenBank/DDBJ databases">
        <title>MicrobeMod: A computational toolkit for identifying prokaryotic methylation and restriction-modification with nanopore sequencing.</title>
        <authorList>
            <person name="Crits-Christoph A."/>
            <person name="Kang S.C."/>
            <person name="Lee H."/>
            <person name="Ostrov N."/>
        </authorList>
    </citation>
    <scope>NUCLEOTIDE SEQUENCE [LARGE SCALE GENOMIC DNA]</scope>
    <source>
        <strain evidence="9 11">ATCC 23090</strain>
    </source>
</reference>
<dbReference type="Gene3D" id="1.25.40.390">
    <property type="match status" value="1"/>
</dbReference>
<comment type="similarity">
    <text evidence="2">Belongs to the SusD family.</text>
</comment>